<evidence type="ECO:0000313" key="3">
    <source>
        <dbReference type="Proteomes" id="UP000614469"/>
    </source>
</evidence>
<dbReference type="PANTHER" id="PTHR23026:SF123">
    <property type="entry name" value="NAD(P)H NITROREDUCTASE RV3131-RELATED"/>
    <property type="match status" value="1"/>
</dbReference>
<gene>
    <name evidence="2" type="ORF">H8E29_03090</name>
</gene>
<dbReference type="SUPFAM" id="SSF55469">
    <property type="entry name" value="FMN-dependent nitroreductase-like"/>
    <property type="match status" value="1"/>
</dbReference>
<protein>
    <submittedName>
        <fullName evidence="2">Nitroreductase family protein</fullName>
    </submittedName>
</protein>
<dbReference type="InterPro" id="IPR029479">
    <property type="entry name" value="Nitroreductase"/>
</dbReference>
<dbReference type="Pfam" id="PF00881">
    <property type="entry name" value="Nitroreductase"/>
    <property type="match status" value="1"/>
</dbReference>
<organism evidence="2 3">
    <name type="scientific">Candidatus Desulfolinea nitratireducens</name>
    <dbReference type="NCBI Taxonomy" id="2841698"/>
    <lineage>
        <taxon>Bacteria</taxon>
        <taxon>Bacillati</taxon>
        <taxon>Chloroflexota</taxon>
        <taxon>Anaerolineae</taxon>
        <taxon>Anaerolineales</taxon>
        <taxon>Anaerolineales incertae sedis</taxon>
        <taxon>Candidatus Desulfolinea</taxon>
    </lineage>
</organism>
<sequence>MNDFHHFLRTRRSVRRFKPDPVPASVVDRILATAVHAPSAHNLQPWRFATVQKKINRKKLGEALTKKMQTDMRADGTDQAEIDKRVMISLRRIDEAPLIILLCRDMDAIRKEEPEEVEMGVQSVAMAGLQILLAAHAESLGGNWICWPLYAQNEARDSLKLPETWQPQAMIFLGYADETPTKALRQPAQKLLIVK</sequence>
<name>A0A8J6TIF3_9CHLR</name>
<dbReference type="InterPro" id="IPR000415">
    <property type="entry name" value="Nitroreductase-like"/>
</dbReference>
<feature type="domain" description="Nitroreductase" evidence="1">
    <location>
        <begin position="8"/>
        <end position="175"/>
    </location>
</feature>
<reference evidence="2 3" key="1">
    <citation type="submission" date="2020-08" db="EMBL/GenBank/DDBJ databases">
        <title>Bridging the membrane lipid divide: bacteria of the FCB group superphylum have the potential to synthesize archaeal ether lipids.</title>
        <authorList>
            <person name="Villanueva L."/>
            <person name="Von Meijenfeldt F.A.B."/>
            <person name="Westbye A.B."/>
            <person name="Yadav S."/>
            <person name="Hopmans E.C."/>
            <person name="Dutilh B.E."/>
            <person name="Sinninghe Damste J.S."/>
        </authorList>
    </citation>
    <scope>NUCLEOTIDE SEQUENCE [LARGE SCALE GENOMIC DNA]</scope>
    <source>
        <strain evidence="2">NIOZ-UU36</strain>
    </source>
</reference>
<evidence type="ECO:0000259" key="1">
    <source>
        <dbReference type="Pfam" id="PF00881"/>
    </source>
</evidence>
<accession>A0A8J6TIF3</accession>
<dbReference type="Gene3D" id="3.40.109.10">
    <property type="entry name" value="NADH Oxidase"/>
    <property type="match status" value="1"/>
</dbReference>
<comment type="caution">
    <text evidence="2">The sequence shown here is derived from an EMBL/GenBank/DDBJ whole genome shotgun (WGS) entry which is preliminary data.</text>
</comment>
<proteinExistence type="predicted"/>
<dbReference type="PANTHER" id="PTHR23026">
    <property type="entry name" value="NADPH NITROREDUCTASE"/>
    <property type="match status" value="1"/>
</dbReference>
<dbReference type="AlphaFoldDB" id="A0A8J6TIF3"/>
<dbReference type="EMBL" id="JACNJN010000055">
    <property type="protein sequence ID" value="MBC8334227.1"/>
    <property type="molecule type" value="Genomic_DNA"/>
</dbReference>
<dbReference type="CDD" id="cd02062">
    <property type="entry name" value="Nitro_FMN_reductase"/>
    <property type="match status" value="1"/>
</dbReference>
<dbReference type="GO" id="GO:0016491">
    <property type="term" value="F:oxidoreductase activity"/>
    <property type="evidence" value="ECO:0007669"/>
    <property type="project" value="InterPro"/>
</dbReference>
<dbReference type="Proteomes" id="UP000614469">
    <property type="component" value="Unassembled WGS sequence"/>
</dbReference>
<evidence type="ECO:0000313" key="2">
    <source>
        <dbReference type="EMBL" id="MBC8334227.1"/>
    </source>
</evidence>
<dbReference type="InterPro" id="IPR050627">
    <property type="entry name" value="Nitroreductase/BluB"/>
</dbReference>